<evidence type="ECO:0000256" key="7">
    <source>
        <dbReference type="SAM" id="Phobius"/>
    </source>
</evidence>
<keyword evidence="6" id="KW-0961">Cell wall biogenesis/degradation</keyword>
<proteinExistence type="predicted"/>
<dbReference type="PANTHER" id="PTHR30518">
    <property type="entry name" value="ENDOLYTIC MUREIN TRANSGLYCOSYLASE"/>
    <property type="match status" value="1"/>
</dbReference>
<dbReference type="GO" id="GO:0071555">
    <property type="term" value="P:cell wall organization"/>
    <property type="evidence" value="ECO:0007669"/>
    <property type="project" value="UniProtKB-KW"/>
</dbReference>
<keyword evidence="2 7" id="KW-0812">Transmembrane</keyword>
<keyword evidence="3 7" id="KW-1133">Transmembrane helix</keyword>
<evidence type="ECO:0000313" key="8">
    <source>
        <dbReference type="EMBL" id="OGF78794.1"/>
    </source>
</evidence>
<evidence type="ECO:0000256" key="5">
    <source>
        <dbReference type="ARBA" id="ARBA00023239"/>
    </source>
</evidence>
<sequence>MDEHVNVKTIILQLAALFAALGVIYLFLRLPDIASRKEREIVELKEITVTVPEGVNIRQIGEIFEKNGMFSKKVFLGAAESDEGYLFPDTYRFYKDATPQDAVLKMKENFLKKITPDILGEIAAQKKTLDEIIIMASILEEEVKSTEDRKIVSEILWKRLKLGMGLNVDSALTYVLGKISAELTASDLKYDSRYNTYRYRGLPPTPISNPGMDAILAAMNPATTKYFYYLTGKDGKTYYAETLEKHALNKRKYLR</sequence>
<dbReference type="PANTHER" id="PTHR30518:SF2">
    <property type="entry name" value="ENDOLYTIC MUREIN TRANSGLYCOSYLASE"/>
    <property type="match status" value="1"/>
</dbReference>
<dbReference type="Proteomes" id="UP000178425">
    <property type="component" value="Unassembled WGS sequence"/>
</dbReference>
<organism evidence="8 9">
    <name type="scientific">Candidatus Giovannonibacteria bacterium RIFCSPHIGHO2_02_43_13</name>
    <dbReference type="NCBI Taxonomy" id="1798330"/>
    <lineage>
        <taxon>Bacteria</taxon>
        <taxon>Candidatus Giovannoniibacteriota</taxon>
    </lineage>
</organism>
<keyword evidence="4 7" id="KW-0472">Membrane</keyword>
<keyword evidence="5" id="KW-0456">Lyase</keyword>
<evidence type="ECO:0000256" key="2">
    <source>
        <dbReference type="ARBA" id="ARBA00022692"/>
    </source>
</evidence>
<keyword evidence="1" id="KW-1003">Cell membrane</keyword>
<evidence type="ECO:0000256" key="1">
    <source>
        <dbReference type="ARBA" id="ARBA00022475"/>
    </source>
</evidence>
<dbReference type="Gene3D" id="3.30.1490.480">
    <property type="entry name" value="Endolytic murein transglycosylase"/>
    <property type="match status" value="1"/>
</dbReference>
<reference evidence="8 9" key="1">
    <citation type="journal article" date="2016" name="Nat. Commun.">
        <title>Thousands of microbial genomes shed light on interconnected biogeochemical processes in an aquifer system.</title>
        <authorList>
            <person name="Anantharaman K."/>
            <person name="Brown C.T."/>
            <person name="Hug L.A."/>
            <person name="Sharon I."/>
            <person name="Castelle C.J."/>
            <person name="Probst A.J."/>
            <person name="Thomas B.C."/>
            <person name="Singh A."/>
            <person name="Wilkins M.J."/>
            <person name="Karaoz U."/>
            <person name="Brodie E.L."/>
            <person name="Williams K.H."/>
            <person name="Hubbard S.S."/>
            <person name="Banfield J.F."/>
        </authorList>
    </citation>
    <scope>NUCLEOTIDE SEQUENCE [LARGE SCALE GENOMIC DNA]</scope>
</reference>
<accession>A0A1F5WT44</accession>
<dbReference type="GO" id="GO:0016829">
    <property type="term" value="F:lyase activity"/>
    <property type="evidence" value="ECO:0007669"/>
    <property type="project" value="UniProtKB-KW"/>
</dbReference>
<evidence type="ECO:0000313" key="9">
    <source>
        <dbReference type="Proteomes" id="UP000178425"/>
    </source>
</evidence>
<name>A0A1F5WT44_9BACT</name>
<gene>
    <name evidence="8" type="ORF">A2W54_04160</name>
</gene>
<protein>
    <recommendedName>
        <fullName evidence="10">Endolytic murein transglycosylase</fullName>
    </recommendedName>
</protein>
<evidence type="ECO:0000256" key="6">
    <source>
        <dbReference type="ARBA" id="ARBA00023316"/>
    </source>
</evidence>
<dbReference type="InterPro" id="IPR003770">
    <property type="entry name" value="MLTG-like"/>
</dbReference>
<comment type="caution">
    <text evidence="8">The sequence shown here is derived from an EMBL/GenBank/DDBJ whole genome shotgun (WGS) entry which is preliminary data.</text>
</comment>
<dbReference type="EMBL" id="MFHI01000019">
    <property type="protein sequence ID" value="OGF78794.1"/>
    <property type="molecule type" value="Genomic_DNA"/>
</dbReference>
<dbReference type="NCBIfam" id="TIGR00247">
    <property type="entry name" value="endolytic transglycosylase MltG"/>
    <property type="match status" value="1"/>
</dbReference>
<feature type="transmembrane region" description="Helical" evidence="7">
    <location>
        <begin position="6"/>
        <end position="28"/>
    </location>
</feature>
<dbReference type="AlphaFoldDB" id="A0A1F5WT44"/>
<evidence type="ECO:0000256" key="3">
    <source>
        <dbReference type="ARBA" id="ARBA00022989"/>
    </source>
</evidence>
<dbReference type="Pfam" id="PF02618">
    <property type="entry name" value="YceG"/>
    <property type="match status" value="1"/>
</dbReference>
<evidence type="ECO:0000256" key="4">
    <source>
        <dbReference type="ARBA" id="ARBA00023136"/>
    </source>
</evidence>
<evidence type="ECO:0008006" key="10">
    <source>
        <dbReference type="Google" id="ProtNLM"/>
    </source>
</evidence>